<dbReference type="InterPro" id="IPR050765">
    <property type="entry name" value="Riboflavin_Biosynth_HTPR"/>
</dbReference>
<dbReference type="Gene3D" id="3.40.430.10">
    <property type="entry name" value="Dihydrofolate Reductase, subunit A"/>
    <property type="match status" value="1"/>
</dbReference>
<keyword evidence="3" id="KW-1185">Reference proteome</keyword>
<evidence type="ECO:0000313" key="2">
    <source>
        <dbReference type="EMBL" id="TCP55045.1"/>
    </source>
</evidence>
<dbReference type="GO" id="GO:0009231">
    <property type="term" value="P:riboflavin biosynthetic process"/>
    <property type="evidence" value="ECO:0007669"/>
    <property type="project" value="InterPro"/>
</dbReference>
<dbReference type="InterPro" id="IPR002734">
    <property type="entry name" value="RibDG_C"/>
</dbReference>
<dbReference type="EMBL" id="SLXQ01000002">
    <property type="protein sequence ID" value="TCP55045.1"/>
    <property type="molecule type" value="Genomic_DNA"/>
</dbReference>
<dbReference type="InterPro" id="IPR024072">
    <property type="entry name" value="DHFR-like_dom_sf"/>
</dbReference>
<sequence length="189" mass="21056">MRTVSYTFSVSLDGYIEDGNGGISWTTPDPEVHEFFNEMGRGIDVSLYGRRLYESMSGFWPTVDDSSAESTEEADYAKIWAATPKIVFSTTLTKVDHNSRLVRENPEAEVRALKAQQGKEIEVGGAGLAASLMRADLIDEYRMMLFPVVLGSGKPYFTELNASLPLELVETRTFGSGAVYLCYRRIREA</sequence>
<reference evidence="2 3" key="1">
    <citation type="submission" date="2019-03" db="EMBL/GenBank/DDBJ databases">
        <title>Genomic Encyclopedia of Type Strains, Phase IV (KMG-IV): sequencing the most valuable type-strain genomes for metagenomic binning, comparative biology and taxonomic classification.</title>
        <authorList>
            <person name="Goeker M."/>
        </authorList>
    </citation>
    <scope>NUCLEOTIDE SEQUENCE [LARGE SCALE GENOMIC DNA]</scope>
    <source>
        <strain evidence="2 3">DSM 45765</strain>
    </source>
</reference>
<accession>A0A4R2R6S4</accession>
<protein>
    <submittedName>
        <fullName evidence="2">Dihydrofolate reductase</fullName>
    </submittedName>
</protein>
<dbReference type="RefSeq" id="WP_132876424.1">
    <property type="nucleotide sequence ID" value="NZ_SLXQ01000002.1"/>
</dbReference>
<dbReference type="AlphaFoldDB" id="A0A4R2R6S4"/>
<dbReference type="Pfam" id="PF01872">
    <property type="entry name" value="RibD_C"/>
    <property type="match status" value="1"/>
</dbReference>
<dbReference type="PANTHER" id="PTHR38011:SF11">
    <property type="entry name" value="2,5-DIAMINO-6-RIBOSYLAMINO-4(3H)-PYRIMIDINONE 5'-PHOSPHATE REDUCTASE"/>
    <property type="match status" value="1"/>
</dbReference>
<dbReference type="GO" id="GO:0008703">
    <property type="term" value="F:5-amino-6-(5-phosphoribosylamino)uracil reductase activity"/>
    <property type="evidence" value="ECO:0007669"/>
    <property type="project" value="InterPro"/>
</dbReference>
<dbReference type="PANTHER" id="PTHR38011">
    <property type="entry name" value="DIHYDROFOLATE REDUCTASE FAMILY PROTEIN (AFU_ORTHOLOGUE AFUA_8G06820)"/>
    <property type="match status" value="1"/>
</dbReference>
<proteinExistence type="predicted"/>
<evidence type="ECO:0000313" key="3">
    <source>
        <dbReference type="Proteomes" id="UP000294911"/>
    </source>
</evidence>
<organism evidence="2 3">
    <name type="scientific">Tamaricihabitans halophyticus</name>
    <dbReference type="NCBI Taxonomy" id="1262583"/>
    <lineage>
        <taxon>Bacteria</taxon>
        <taxon>Bacillati</taxon>
        <taxon>Actinomycetota</taxon>
        <taxon>Actinomycetes</taxon>
        <taxon>Pseudonocardiales</taxon>
        <taxon>Pseudonocardiaceae</taxon>
        <taxon>Tamaricihabitans</taxon>
    </lineage>
</organism>
<dbReference type="Proteomes" id="UP000294911">
    <property type="component" value="Unassembled WGS sequence"/>
</dbReference>
<comment type="caution">
    <text evidence="2">The sequence shown here is derived from an EMBL/GenBank/DDBJ whole genome shotgun (WGS) entry which is preliminary data.</text>
</comment>
<evidence type="ECO:0000259" key="1">
    <source>
        <dbReference type="Pfam" id="PF01872"/>
    </source>
</evidence>
<dbReference type="OrthoDB" id="7949219at2"/>
<gene>
    <name evidence="2" type="ORF">EV191_102257</name>
</gene>
<dbReference type="SUPFAM" id="SSF53597">
    <property type="entry name" value="Dihydrofolate reductase-like"/>
    <property type="match status" value="1"/>
</dbReference>
<name>A0A4R2R6S4_9PSEU</name>
<feature type="domain" description="Bacterial bifunctional deaminase-reductase C-terminal" evidence="1">
    <location>
        <begin position="3"/>
        <end position="179"/>
    </location>
</feature>